<feature type="domain" description="RabBD" evidence="9">
    <location>
        <begin position="1"/>
        <end position="57"/>
    </location>
</feature>
<evidence type="ECO:0000256" key="5">
    <source>
        <dbReference type="ARBA" id="ARBA00023136"/>
    </source>
</evidence>
<keyword evidence="2" id="KW-1003">Cell membrane</keyword>
<dbReference type="InterPro" id="IPR010911">
    <property type="entry name" value="Rab_BD"/>
</dbReference>
<dbReference type="PANTHER" id="PTHR45716:SF5">
    <property type="entry name" value="SYNAPTOTAGMIN-LIKE PROTEIN 2"/>
    <property type="match status" value="1"/>
</dbReference>
<dbReference type="GO" id="GO:0070382">
    <property type="term" value="C:exocytic vesicle"/>
    <property type="evidence" value="ECO:0007669"/>
    <property type="project" value="TreeGrafter"/>
</dbReference>
<evidence type="ECO:0000256" key="1">
    <source>
        <dbReference type="ARBA" id="ARBA00004236"/>
    </source>
</evidence>
<dbReference type="GO" id="GO:0005886">
    <property type="term" value="C:plasma membrane"/>
    <property type="evidence" value="ECO:0007669"/>
    <property type="project" value="UniProtKB-SubCell"/>
</dbReference>
<evidence type="ECO:0000256" key="7">
    <source>
        <dbReference type="SAM" id="MobiDB-lite"/>
    </source>
</evidence>
<keyword evidence="5" id="KW-0472">Membrane</keyword>
<feature type="compositionally biased region" description="Polar residues" evidence="7">
    <location>
        <begin position="192"/>
        <end position="221"/>
    </location>
</feature>
<sequence length="946" mass="104831">MIDLSYLTEEEQEMIRTVLKRDNELKKKEEQRIKKLQKTEGDKRKLKYLTGEWFYETKSNRHRDRIHGSDIIRASMRHSQPVTILELSEICPEKPSFLNSKSKDVFIPPELCGILEDFPSCDKREDHYQLAETQQNTCSPTAQPQIKPRLNPFNSKLLSAGSPKKTSGAEETHLAPATLNQTPKDTLLITASQQQQPAAGPHTTPTKLDQTSASESGQTPAQELPPSAESSVPLNTSQNTDSPKSTPSATRQLAKKKLLLYFSHDSVLNTTSDPVSRQDMSPSPRGILKHSSSSGSFTDSLSLRNSCSSQPTSPLSPESSDNSHSPPLSPSSDLSSSGCLDRKQVRFSPIVQARDTGSLEAQDTKEHGEHGLLDQDASPIYNQEGEPDMVKFAAETANTSTLPENTENSLVGSQPGPQISTQPNPIDKPDSTPPESSVLSCEKVGEFLASGSWSDGSAAVTTSRSTTQIPFDHHGNHAEPHSLQVPEPHSTPVEKGGSVEPSPVRAVLKQANVRPISISKSLENLASLPSREERRKIESRSDITVSVEDVSAGLHVPGPSVSDPEQMKMLSVSVPAFIQQQRSGRESDSTSVNSFYSERQRKDSTYTNLSSSSDLAPYSVSGSVMSIYGTDFGNVEVKGTIQFAINYVQKLAEFHIFIVQCRDLAVAEPKRNRSDPYVKCYLLPDKEKLGKRKTSVKKKTLNPTYNEILRFKITLDNLKSHTLNLSVWHNDTFGKNSFLGEVDVDLSEWDFSNSHMMDYALKGRVPVQSSPKHVSQTLELSGEMRVALRFLTQTTQSKKTPQNGEVQIWVKECKNLPARRGTIDPFIKCAVLPDTARKGRQKTRVVKRTANPVFNHTMVYDGLRPEDLREACVELTVWDHDRLSNHFIGGLRLGLGTGKSYGSEVDWMDSNTAEAGLWKRMTESQNEWVEDVIPLRMLIMARTVSK</sequence>
<dbReference type="SMART" id="SM00239">
    <property type="entry name" value="C2"/>
    <property type="match status" value="2"/>
</dbReference>
<evidence type="ECO:0000256" key="3">
    <source>
        <dbReference type="ARBA" id="ARBA00022483"/>
    </source>
</evidence>
<dbReference type="InterPro" id="IPR000008">
    <property type="entry name" value="C2_dom"/>
</dbReference>
<dbReference type="PANTHER" id="PTHR45716">
    <property type="entry name" value="BITESIZE, ISOFORM I"/>
    <property type="match status" value="1"/>
</dbReference>
<dbReference type="OrthoDB" id="195679at2759"/>
<feature type="region of interest" description="Disordered" evidence="7">
    <location>
        <begin position="268"/>
        <end position="383"/>
    </location>
</feature>
<dbReference type="GO" id="GO:0042043">
    <property type="term" value="F:neurexin family protein binding"/>
    <property type="evidence" value="ECO:0007669"/>
    <property type="project" value="TreeGrafter"/>
</dbReference>
<dbReference type="InterPro" id="IPR035892">
    <property type="entry name" value="C2_domain_sf"/>
</dbReference>
<dbReference type="CTD" id="563188"/>
<protein>
    <recommendedName>
        <fullName evidence="6">Synaptotagmin-like protein 2</fullName>
    </recommendedName>
</protein>
<feature type="compositionally biased region" description="Basic and acidic residues" evidence="7">
    <location>
        <begin position="362"/>
        <end position="373"/>
    </location>
</feature>
<evidence type="ECO:0000313" key="10">
    <source>
        <dbReference type="EMBL" id="KAG9263596.1"/>
    </source>
</evidence>
<keyword evidence="4" id="KW-0677">Repeat</keyword>
<evidence type="ECO:0000256" key="6">
    <source>
        <dbReference type="ARBA" id="ARBA00072164"/>
    </source>
</evidence>
<dbReference type="GO" id="GO:0006887">
    <property type="term" value="P:exocytosis"/>
    <property type="evidence" value="ECO:0007669"/>
    <property type="project" value="UniProtKB-KW"/>
</dbReference>
<dbReference type="InterPro" id="IPR043567">
    <property type="entry name" value="SYTL1-5_C2B"/>
</dbReference>
<evidence type="ECO:0000256" key="4">
    <source>
        <dbReference type="ARBA" id="ARBA00022737"/>
    </source>
</evidence>
<dbReference type="GeneID" id="103029017"/>
<dbReference type="EMBL" id="JAICCE010000020">
    <property type="protein sequence ID" value="KAG9263596.1"/>
    <property type="molecule type" value="Genomic_DNA"/>
</dbReference>
<dbReference type="GO" id="GO:0006886">
    <property type="term" value="P:intracellular protein transport"/>
    <property type="evidence" value="ECO:0007669"/>
    <property type="project" value="InterPro"/>
</dbReference>
<dbReference type="GO" id="GO:0031267">
    <property type="term" value="F:small GTPase binding"/>
    <property type="evidence" value="ECO:0007669"/>
    <property type="project" value="InterPro"/>
</dbReference>
<evidence type="ECO:0000313" key="11">
    <source>
        <dbReference type="Proteomes" id="UP000752171"/>
    </source>
</evidence>
<organism evidence="10 11">
    <name type="scientific">Astyanax mexicanus</name>
    <name type="common">Blind cave fish</name>
    <name type="synonym">Astyanax fasciatus mexicanus</name>
    <dbReference type="NCBI Taxonomy" id="7994"/>
    <lineage>
        <taxon>Eukaryota</taxon>
        <taxon>Metazoa</taxon>
        <taxon>Chordata</taxon>
        <taxon>Craniata</taxon>
        <taxon>Vertebrata</taxon>
        <taxon>Euteleostomi</taxon>
        <taxon>Actinopterygii</taxon>
        <taxon>Neopterygii</taxon>
        <taxon>Teleostei</taxon>
        <taxon>Ostariophysi</taxon>
        <taxon>Characiformes</taxon>
        <taxon>Characoidei</taxon>
        <taxon>Acestrorhamphidae</taxon>
        <taxon>Acestrorhamphinae</taxon>
        <taxon>Astyanax</taxon>
    </lineage>
</organism>
<dbReference type="Proteomes" id="UP000752171">
    <property type="component" value="Unassembled WGS sequence"/>
</dbReference>
<dbReference type="Gene3D" id="6.10.250.3000">
    <property type="match status" value="1"/>
</dbReference>
<feature type="domain" description="C2" evidence="8">
    <location>
        <begin position="637"/>
        <end position="759"/>
    </location>
</feature>
<dbReference type="Pfam" id="PF00168">
    <property type="entry name" value="C2"/>
    <property type="match status" value="2"/>
</dbReference>
<feature type="compositionally biased region" description="Polar residues" evidence="7">
    <location>
        <begin position="268"/>
        <end position="281"/>
    </location>
</feature>
<proteinExistence type="predicted"/>
<feature type="compositionally biased region" description="Polar residues" evidence="7">
    <location>
        <begin position="132"/>
        <end position="144"/>
    </location>
</feature>
<feature type="region of interest" description="Disordered" evidence="7">
    <location>
        <begin position="473"/>
        <end position="500"/>
    </location>
</feature>
<reference evidence="10 11" key="1">
    <citation type="submission" date="2021-07" db="EMBL/GenBank/DDBJ databases">
        <authorList>
            <person name="Imarazene B."/>
            <person name="Zahm M."/>
            <person name="Klopp C."/>
            <person name="Cabau C."/>
            <person name="Beille S."/>
            <person name="Jouanno E."/>
            <person name="Castinel A."/>
            <person name="Lluch J."/>
            <person name="Gil L."/>
            <person name="Kuchtly C."/>
            <person name="Lopez Roques C."/>
            <person name="Donnadieu C."/>
            <person name="Parrinello H."/>
            <person name="Journot L."/>
            <person name="Du K."/>
            <person name="Schartl M."/>
            <person name="Retaux S."/>
            <person name="Guiguen Y."/>
        </authorList>
    </citation>
    <scope>NUCLEOTIDE SEQUENCE [LARGE SCALE GENOMIC DNA]</scope>
    <source>
        <strain evidence="10">Pach_M1</strain>
        <tissue evidence="10">Testis</tissue>
    </source>
</reference>
<comment type="caution">
    <text evidence="10">The sequence shown here is derived from an EMBL/GenBank/DDBJ whole genome shotgun (WGS) entry which is preliminary data.</text>
</comment>
<evidence type="ECO:0000256" key="2">
    <source>
        <dbReference type="ARBA" id="ARBA00022475"/>
    </source>
</evidence>
<feature type="region of interest" description="Disordered" evidence="7">
    <location>
        <begin position="192"/>
        <end position="250"/>
    </location>
</feature>
<feature type="compositionally biased region" description="Low complexity" evidence="7">
    <location>
        <begin position="291"/>
        <end position="302"/>
    </location>
</feature>
<keyword evidence="3" id="KW-0268">Exocytosis</keyword>
<dbReference type="KEGG" id="amex:103029017"/>
<evidence type="ECO:0000259" key="8">
    <source>
        <dbReference type="PROSITE" id="PS50004"/>
    </source>
</evidence>
<feature type="region of interest" description="Disordered" evidence="7">
    <location>
        <begin position="401"/>
        <end position="439"/>
    </location>
</feature>
<feature type="compositionally biased region" description="Polar residues" evidence="7">
    <location>
        <begin position="303"/>
        <end position="318"/>
    </location>
</feature>
<dbReference type="SUPFAM" id="SSF49562">
    <property type="entry name" value="C2 domain (Calcium/lipid-binding domain, CaLB)"/>
    <property type="match status" value="2"/>
</dbReference>
<dbReference type="PROSITE" id="PS50916">
    <property type="entry name" value="RABBD"/>
    <property type="match status" value="1"/>
</dbReference>
<dbReference type="FunFam" id="2.60.40.150:FF:000040">
    <property type="entry name" value="synaptotagmin-like protein 2 isoform X2"/>
    <property type="match status" value="1"/>
</dbReference>
<feature type="compositionally biased region" description="Low complexity" evidence="7">
    <location>
        <begin position="319"/>
        <end position="339"/>
    </location>
</feature>
<feature type="region of interest" description="Disordered" evidence="7">
    <location>
        <begin position="132"/>
        <end position="179"/>
    </location>
</feature>
<accession>A0A8T2L2R9</accession>
<feature type="compositionally biased region" description="Polar residues" evidence="7">
    <location>
        <begin position="401"/>
        <end position="424"/>
    </location>
</feature>
<feature type="domain" description="C2" evidence="8">
    <location>
        <begin position="780"/>
        <end position="908"/>
    </location>
</feature>
<comment type="subcellular location">
    <subcellularLocation>
        <location evidence="1">Cell membrane</location>
    </subcellularLocation>
</comment>
<dbReference type="Gene3D" id="2.60.40.150">
    <property type="entry name" value="C2 domain"/>
    <property type="match status" value="2"/>
</dbReference>
<dbReference type="PROSITE" id="PS50004">
    <property type="entry name" value="C2"/>
    <property type="match status" value="2"/>
</dbReference>
<dbReference type="AlphaFoldDB" id="A0A8T2L2R9"/>
<feature type="compositionally biased region" description="Polar residues" evidence="7">
    <location>
        <begin position="228"/>
        <end position="250"/>
    </location>
</feature>
<gene>
    <name evidence="10" type="primary">SYTL2</name>
    <name evidence="10" type="ORF">AMEX_G23643</name>
</gene>
<dbReference type="CDD" id="cd04020">
    <property type="entry name" value="C2B_SLP_1-2-3-4"/>
    <property type="match status" value="1"/>
</dbReference>
<evidence type="ECO:0000259" key="9">
    <source>
        <dbReference type="PROSITE" id="PS50916"/>
    </source>
</evidence>
<dbReference type="FunFam" id="2.60.40.150:FF:000006">
    <property type="entry name" value="Synaptotagmin-like 5, isoform CRA_a"/>
    <property type="match status" value="1"/>
</dbReference>
<name>A0A8T2L2R9_ASTMX</name>